<evidence type="ECO:0000313" key="1">
    <source>
        <dbReference type="EMBL" id="KRG02946.1"/>
    </source>
</evidence>
<dbReference type="EMBL" id="CH933807">
    <property type="protein sequence ID" value="KRG02946.1"/>
    <property type="molecule type" value="Genomic_DNA"/>
</dbReference>
<dbReference type="Proteomes" id="UP000009192">
    <property type="component" value="Unassembled WGS sequence"/>
</dbReference>
<proteinExistence type="predicted"/>
<organism evidence="1 2">
    <name type="scientific">Drosophila mojavensis</name>
    <name type="common">Fruit fly</name>
    <dbReference type="NCBI Taxonomy" id="7230"/>
    <lineage>
        <taxon>Eukaryota</taxon>
        <taxon>Metazoa</taxon>
        <taxon>Ecdysozoa</taxon>
        <taxon>Arthropoda</taxon>
        <taxon>Hexapoda</taxon>
        <taxon>Insecta</taxon>
        <taxon>Pterygota</taxon>
        <taxon>Neoptera</taxon>
        <taxon>Endopterygota</taxon>
        <taxon>Diptera</taxon>
        <taxon>Brachycera</taxon>
        <taxon>Muscomorpha</taxon>
        <taxon>Ephydroidea</taxon>
        <taxon>Drosophilidae</taxon>
        <taxon>Drosophila</taxon>
    </lineage>
</organism>
<name>A0A0Q9XE38_DROMO</name>
<sequence length="267" mass="28991">MMAVLKISILIFIYSSLKFLYLVPNVMAGDAVCLNCESFRKCSVPVGFLSYADFEDEHRVIDKRASDPADEELDDCLSPKKKISGIIKGAICSGGTDGLCRPIISKSNLAHDDTSCRGCWVKCPCNAKYDRAVCLNCKALKDCKVPADFVAFAESADESKLVDKAANDPADGKMDVCLGPKKKISGTLTNVICSGGTDGYCHAIAMATNNMRTLNLHCAMCQEMCPCSGRRNGSNGSKESKGSVLREAAIFVPICLVHFTYWYNTFL</sequence>
<dbReference type="AlphaFoldDB" id="A0A0Q9XE38"/>
<reference evidence="1 2" key="1">
    <citation type="journal article" date="2007" name="Nature">
        <title>Evolution of genes and genomes on the Drosophila phylogeny.</title>
        <authorList>
            <consortium name="Drosophila 12 Genomes Consortium"/>
            <person name="Clark A.G."/>
            <person name="Eisen M.B."/>
            <person name="Smith D.R."/>
            <person name="Bergman C.M."/>
            <person name="Oliver B."/>
            <person name="Markow T.A."/>
            <person name="Kaufman T.C."/>
            <person name="Kellis M."/>
            <person name="Gelbart W."/>
            <person name="Iyer V.N."/>
            <person name="Pollard D.A."/>
            <person name="Sackton T.B."/>
            <person name="Larracuente A.M."/>
            <person name="Singh N.D."/>
            <person name="Abad J.P."/>
            <person name="Abt D.N."/>
            <person name="Adryan B."/>
            <person name="Aguade M."/>
            <person name="Akashi H."/>
            <person name="Anderson W.W."/>
            <person name="Aquadro C.F."/>
            <person name="Ardell D.H."/>
            <person name="Arguello R."/>
            <person name="Artieri C.G."/>
            <person name="Barbash D.A."/>
            <person name="Barker D."/>
            <person name="Barsanti P."/>
            <person name="Batterham P."/>
            <person name="Batzoglou S."/>
            <person name="Begun D."/>
            <person name="Bhutkar A."/>
            <person name="Blanco E."/>
            <person name="Bosak S.A."/>
            <person name="Bradley R.K."/>
            <person name="Brand A.D."/>
            <person name="Brent M.R."/>
            <person name="Brooks A.N."/>
            <person name="Brown R.H."/>
            <person name="Butlin R.K."/>
            <person name="Caggese C."/>
            <person name="Calvi B.R."/>
            <person name="Bernardo de Carvalho A."/>
            <person name="Caspi A."/>
            <person name="Castrezana S."/>
            <person name="Celniker S.E."/>
            <person name="Chang J.L."/>
            <person name="Chapple C."/>
            <person name="Chatterji S."/>
            <person name="Chinwalla A."/>
            <person name="Civetta A."/>
            <person name="Clifton S.W."/>
            <person name="Comeron J.M."/>
            <person name="Costello J.C."/>
            <person name="Coyne J.A."/>
            <person name="Daub J."/>
            <person name="David R.G."/>
            <person name="Delcher A.L."/>
            <person name="Delehaunty K."/>
            <person name="Do C.B."/>
            <person name="Ebling H."/>
            <person name="Edwards K."/>
            <person name="Eickbush T."/>
            <person name="Evans J.D."/>
            <person name="Filipski A."/>
            <person name="Findeiss S."/>
            <person name="Freyhult E."/>
            <person name="Fulton L."/>
            <person name="Fulton R."/>
            <person name="Garcia A.C."/>
            <person name="Gardiner A."/>
            <person name="Garfield D.A."/>
            <person name="Garvin B.E."/>
            <person name="Gibson G."/>
            <person name="Gilbert D."/>
            <person name="Gnerre S."/>
            <person name="Godfrey J."/>
            <person name="Good R."/>
            <person name="Gotea V."/>
            <person name="Gravely B."/>
            <person name="Greenberg A.J."/>
            <person name="Griffiths-Jones S."/>
            <person name="Gross S."/>
            <person name="Guigo R."/>
            <person name="Gustafson E.A."/>
            <person name="Haerty W."/>
            <person name="Hahn M.W."/>
            <person name="Halligan D.L."/>
            <person name="Halpern A.L."/>
            <person name="Halter G.M."/>
            <person name="Han M.V."/>
            <person name="Heger A."/>
            <person name="Hillier L."/>
            <person name="Hinrichs A.S."/>
            <person name="Holmes I."/>
            <person name="Hoskins R.A."/>
            <person name="Hubisz M.J."/>
            <person name="Hultmark D."/>
            <person name="Huntley M.A."/>
            <person name="Jaffe D.B."/>
            <person name="Jagadeeshan S."/>
            <person name="Jeck W.R."/>
            <person name="Johnson J."/>
            <person name="Jones C.D."/>
            <person name="Jordan W.C."/>
            <person name="Karpen G.H."/>
            <person name="Kataoka E."/>
            <person name="Keightley P.D."/>
            <person name="Kheradpour P."/>
            <person name="Kirkness E.F."/>
            <person name="Koerich L.B."/>
            <person name="Kristiansen K."/>
            <person name="Kudrna D."/>
            <person name="Kulathinal R.J."/>
            <person name="Kumar S."/>
            <person name="Kwok R."/>
            <person name="Lander E."/>
            <person name="Langley C.H."/>
            <person name="Lapoint R."/>
            <person name="Lazzaro B.P."/>
            <person name="Lee S.J."/>
            <person name="Levesque L."/>
            <person name="Li R."/>
            <person name="Lin C.F."/>
            <person name="Lin M.F."/>
            <person name="Lindblad-Toh K."/>
            <person name="Llopart A."/>
            <person name="Long M."/>
            <person name="Low L."/>
            <person name="Lozovsky E."/>
            <person name="Lu J."/>
            <person name="Luo M."/>
            <person name="Machado C.A."/>
            <person name="Makalowski W."/>
            <person name="Marzo M."/>
            <person name="Matsuda M."/>
            <person name="Matzkin L."/>
            <person name="McAllister B."/>
            <person name="McBride C.S."/>
            <person name="McKernan B."/>
            <person name="McKernan K."/>
            <person name="Mendez-Lago M."/>
            <person name="Minx P."/>
            <person name="Mollenhauer M.U."/>
            <person name="Montooth K."/>
            <person name="Mount S.M."/>
            <person name="Mu X."/>
            <person name="Myers E."/>
            <person name="Negre B."/>
            <person name="Newfeld S."/>
            <person name="Nielsen R."/>
            <person name="Noor M.A."/>
            <person name="O'Grady P."/>
            <person name="Pachter L."/>
            <person name="Papaceit M."/>
            <person name="Parisi M.J."/>
            <person name="Parisi M."/>
            <person name="Parts L."/>
            <person name="Pedersen J.S."/>
            <person name="Pesole G."/>
            <person name="Phillippy A.M."/>
            <person name="Ponting C.P."/>
            <person name="Pop M."/>
            <person name="Porcelli D."/>
            <person name="Powell J.R."/>
            <person name="Prohaska S."/>
            <person name="Pruitt K."/>
            <person name="Puig M."/>
            <person name="Quesneville H."/>
            <person name="Ram K.R."/>
            <person name="Rand D."/>
            <person name="Rasmussen M.D."/>
            <person name="Reed L.K."/>
            <person name="Reenan R."/>
            <person name="Reily A."/>
            <person name="Remington K.A."/>
            <person name="Rieger T.T."/>
            <person name="Ritchie M.G."/>
            <person name="Robin C."/>
            <person name="Rogers Y.H."/>
            <person name="Rohde C."/>
            <person name="Rozas J."/>
            <person name="Rubenfield M.J."/>
            <person name="Ruiz A."/>
            <person name="Russo S."/>
            <person name="Salzberg S.L."/>
            <person name="Sanchez-Gracia A."/>
            <person name="Saranga D.J."/>
            <person name="Sato H."/>
            <person name="Schaeffer S.W."/>
            <person name="Schatz M.C."/>
            <person name="Schlenke T."/>
            <person name="Schwartz R."/>
            <person name="Segarra C."/>
            <person name="Singh R.S."/>
            <person name="Sirot L."/>
            <person name="Sirota M."/>
            <person name="Sisneros N.B."/>
            <person name="Smith C.D."/>
            <person name="Smith T.F."/>
            <person name="Spieth J."/>
            <person name="Stage D.E."/>
            <person name="Stark A."/>
            <person name="Stephan W."/>
            <person name="Strausberg R.L."/>
            <person name="Strempel S."/>
            <person name="Sturgill D."/>
            <person name="Sutton G."/>
            <person name="Sutton G.G."/>
            <person name="Tao W."/>
            <person name="Teichmann S."/>
            <person name="Tobari Y.N."/>
            <person name="Tomimura Y."/>
            <person name="Tsolas J.M."/>
            <person name="Valente V.L."/>
            <person name="Venter E."/>
            <person name="Venter J.C."/>
            <person name="Vicario S."/>
            <person name="Vieira F.G."/>
            <person name="Vilella A.J."/>
            <person name="Villasante A."/>
            <person name="Walenz B."/>
            <person name="Wang J."/>
            <person name="Wasserman M."/>
            <person name="Watts T."/>
            <person name="Wilson D."/>
            <person name="Wilson R.K."/>
            <person name="Wing R.A."/>
            <person name="Wolfner M.F."/>
            <person name="Wong A."/>
            <person name="Wong G.K."/>
            <person name="Wu C.I."/>
            <person name="Wu G."/>
            <person name="Yamamoto D."/>
            <person name="Yang H.P."/>
            <person name="Yang S.P."/>
            <person name="Yorke J.A."/>
            <person name="Yoshida K."/>
            <person name="Zdobnov E."/>
            <person name="Zhang P."/>
            <person name="Zhang Y."/>
            <person name="Zimin A.V."/>
            <person name="Baldwin J."/>
            <person name="Abdouelleil A."/>
            <person name="Abdulkadir J."/>
            <person name="Abebe A."/>
            <person name="Abera B."/>
            <person name="Abreu J."/>
            <person name="Acer S.C."/>
            <person name="Aftuck L."/>
            <person name="Alexander A."/>
            <person name="An P."/>
            <person name="Anderson E."/>
            <person name="Anderson S."/>
            <person name="Arachi H."/>
            <person name="Azer M."/>
            <person name="Bachantsang P."/>
            <person name="Barry A."/>
            <person name="Bayul T."/>
            <person name="Berlin A."/>
            <person name="Bessette D."/>
            <person name="Bloom T."/>
            <person name="Blye J."/>
            <person name="Boguslavskiy L."/>
            <person name="Bonnet C."/>
            <person name="Boukhgalter B."/>
            <person name="Bourzgui I."/>
            <person name="Brown A."/>
            <person name="Cahill P."/>
            <person name="Channer S."/>
            <person name="Cheshatsang Y."/>
            <person name="Chuda L."/>
            <person name="Citroen M."/>
            <person name="Collymore A."/>
            <person name="Cooke P."/>
            <person name="Costello M."/>
            <person name="D'Aco K."/>
            <person name="Daza R."/>
            <person name="De Haan G."/>
            <person name="DeGray S."/>
            <person name="DeMaso C."/>
            <person name="Dhargay N."/>
            <person name="Dooley K."/>
            <person name="Dooley E."/>
            <person name="Doricent M."/>
            <person name="Dorje P."/>
            <person name="Dorjee K."/>
            <person name="Dupes A."/>
            <person name="Elong R."/>
            <person name="Falk J."/>
            <person name="Farina A."/>
            <person name="Faro S."/>
            <person name="Ferguson D."/>
            <person name="Fisher S."/>
            <person name="Foley C.D."/>
            <person name="Franke A."/>
            <person name="Friedrich D."/>
            <person name="Gadbois L."/>
            <person name="Gearin G."/>
            <person name="Gearin C.R."/>
            <person name="Giannoukos G."/>
            <person name="Goode T."/>
            <person name="Graham J."/>
            <person name="Grandbois E."/>
            <person name="Grewal S."/>
            <person name="Gyaltsen K."/>
            <person name="Hafez N."/>
            <person name="Hagos B."/>
            <person name="Hall J."/>
            <person name="Henson C."/>
            <person name="Hollinger A."/>
            <person name="Honan T."/>
            <person name="Huard M.D."/>
            <person name="Hughes L."/>
            <person name="Hurhula B."/>
            <person name="Husby M.E."/>
            <person name="Kamat A."/>
            <person name="Kanga B."/>
            <person name="Kashin S."/>
            <person name="Khazanovich D."/>
            <person name="Kisner P."/>
            <person name="Lance K."/>
            <person name="Lara M."/>
            <person name="Lee W."/>
            <person name="Lennon N."/>
            <person name="Letendre F."/>
            <person name="LeVine R."/>
            <person name="Lipovsky A."/>
            <person name="Liu X."/>
            <person name="Liu J."/>
            <person name="Liu S."/>
            <person name="Lokyitsang T."/>
            <person name="Lokyitsang Y."/>
            <person name="Lubonja R."/>
            <person name="Lui A."/>
            <person name="MacDonald P."/>
            <person name="Magnisalis V."/>
            <person name="Maru K."/>
            <person name="Matthews C."/>
            <person name="McCusker W."/>
            <person name="McDonough S."/>
            <person name="Mehta T."/>
            <person name="Meldrim J."/>
            <person name="Meneus L."/>
            <person name="Mihai O."/>
            <person name="Mihalev A."/>
            <person name="Mihova T."/>
            <person name="Mittelman R."/>
            <person name="Mlenga V."/>
            <person name="Montmayeur A."/>
            <person name="Mulrain L."/>
            <person name="Navidi A."/>
            <person name="Naylor J."/>
            <person name="Negash T."/>
            <person name="Nguyen T."/>
            <person name="Nguyen N."/>
            <person name="Nicol R."/>
            <person name="Norbu C."/>
            <person name="Norbu N."/>
            <person name="Novod N."/>
            <person name="O'Neill B."/>
            <person name="Osman S."/>
            <person name="Markiewicz E."/>
            <person name="Oyono O.L."/>
            <person name="Patti C."/>
            <person name="Phunkhang P."/>
            <person name="Pierre F."/>
            <person name="Priest M."/>
            <person name="Raghuraman S."/>
            <person name="Rege F."/>
            <person name="Reyes R."/>
            <person name="Rise C."/>
            <person name="Rogov P."/>
            <person name="Ross K."/>
            <person name="Ryan E."/>
            <person name="Settipalli S."/>
            <person name="Shea T."/>
            <person name="Sherpa N."/>
            <person name="Shi L."/>
            <person name="Shih D."/>
            <person name="Sparrow T."/>
            <person name="Spaulding J."/>
            <person name="Stalker J."/>
            <person name="Stange-Thomann N."/>
            <person name="Stavropoulos S."/>
            <person name="Stone C."/>
            <person name="Strader C."/>
            <person name="Tesfaye S."/>
            <person name="Thomson T."/>
            <person name="Thoulutsang Y."/>
            <person name="Thoulutsang D."/>
            <person name="Topham K."/>
            <person name="Topping I."/>
            <person name="Tsamla T."/>
            <person name="Vassiliev H."/>
            <person name="Vo A."/>
            <person name="Wangchuk T."/>
            <person name="Wangdi T."/>
            <person name="Weiand M."/>
            <person name="Wilkinson J."/>
            <person name="Wilson A."/>
            <person name="Yadav S."/>
            <person name="Young G."/>
            <person name="Yu Q."/>
            <person name="Zembek L."/>
            <person name="Zhong D."/>
            <person name="Zimmer A."/>
            <person name="Zwirko Z."/>
            <person name="Jaffe D.B."/>
            <person name="Alvarez P."/>
            <person name="Brockman W."/>
            <person name="Butler J."/>
            <person name="Chin C."/>
            <person name="Gnerre S."/>
            <person name="Grabherr M."/>
            <person name="Kleber M."/>
            <person name="Mauceli E."/>
            <person name="MacCallum I."/>
        </authorList>
    </citation>
    <scope>NUCLEOTIDE SEQUENCE [LARGE SCALE GENOMIC DNA]</scope>
    <source>
        <strain evidence="2">Tucson 15081-1352.22</strain>
    </source>
</reference>
<gene>
    <name evidence="1" type="primary">Dmoj\GI26166</name>
    <name evidence="1" type="ORF">Dmoj_GI26166</name>
</gene>
<evidence type="ECO:0000313" key="2">
    <source>
        <dbReference type="Proteomes" id="UP000009192"/>
    </source>
</evidence>
<keyword evidence="2" id="KW-1185">Reference proteome</keyword>
<dbReference type="InParanoid" id="A0A0Q9XE38"/>
<protein>
    <submittedName>
        <fullName evidence="1">Uncharacterized protein</fullName>
    </submittedName>
</protein>
<accession>A0A0Q9XE38</accession>
<dbReference type="KEGG" id="dmo:Dmoj_GI26166"/>